<dbReference type="SUPFAM" id="SSF52833">
    <property type="entry name" value="Thioredoxin-like"/>
    <property type="match status" value="1"/>
</dbReference>
<dbReference type="InterPro" id="IPR013766">
    <property type="entry name" value="Thioredoxin_domain"/>
</dbReference>
<sequence length="413" mass="46877">MATLCLFLEVDAQNQTSLLKPLKIGDTIPEAIWNLPLQVVNHPNAKQMITLNDYRGKLIILDFWATWCSSCIEAMPKMMHLQEGFGNQIQIFPITFQSKSIVHTFLQKNATGKSLKLPIINGDTILSKVFPHKLISHLVWIDPSGILKATTWSENAKKENIQSVLNNESLSWTMKKDMGSFDKNVSLLSFSDNGAPLPKTVFYSAFTSHLNGVNPTAGIFTDSLKGATRYYNINATATSLCVIAWGKPIPELSPKQYIFLNSASKYKRTDRIYREDWNRLYTYCYDAVMPIHYTEGQFAALLKEDLKRIIKLEGSLEKTNVKCIIVKSIEDGKIKRAKSSKSILLSDFIWFINNKIGSFPYAINETGNQNLRTDLIRKNYKDFQNLAVELAKDGLKATLEDREIETFIIKEIN</sequence>
<accession>A0A327SS43</accession>
<dbReference type="Gene3D" id="3.40.30.10">
    <property type="entry name" value="Glutaredoxin"/>
    <property type="match status" value="1"/>
</dbReference>
<dbReference type="InterPro" id="IPR050553">
    <property type="entry name" value="Thioredoxin_ResA/DsbE_sf"/>
</dbReference>
<feature type="domain" description="Thioredoxin" evidence="1">
    <location>
        <begin position="22"/>
        <end position="170"/>
    </location>
</feature>
<dbReference type="Pfam" id="PF00578">
    <property type="entry name" value="AhpC-TSA"/>
    <property type="match status" value="1"/>
</dbReference>
<dbReference type="Proteomes" id="UP000249754">
    <property type="component" value="Unassembled WGS sequence"/>
</dbReference>
<dbReference type="GO" id="GO:0016491">
    <property type="term" value="F:oxidoreductase activity"/>
    <property type="evidence" value="ECO:0007669"/>
    <property type="project" value="InterPro"/>
</dbReference>
<dbReference type="EMBL" id="QLLR01000008">
    <property type="protein sequence ID" value="RAJ31741.1"/>
    <property type="molecule type" value="Genomic_DNA"/>
</dbReference>
<organism evidence="2 3">
    <name type="scientific">Pedobacter cryoconitis</name>
    <dbReference type="NCBI Taxonomy" id="188932"/>
    <lineage>
        <taxon>Bacteria</taxon>
        <taxon>Pseudomonadati</taxon>
        <taxon>Bacteroidota</taxon>
        <taxon>Sphingobacteriia</taxon>
        <taxon>Sphingobacteriales</taxon>
        <taxon>Sphingobacteriaceae</taxon>
        <taxon>Pedobacter</taxon>
    </lineage>
</organism>
<proteinExistence type="predicted"/>
<name>A0A327SS43_9SPHI</name>
<reference evidence="2 3" key="1">
    <citation type="submission" date="2018-06" db="EMBL/GenBank/DDBJ databases">
        <title>Genomic Encyclopedia of Archaeal and Bacterial Type Strains, Phase II (KMG-II): from individual species to whole genera.</title>
        <authorList>
            <person name="Goeker M."/>
        </authorList>
    </citation>
    <scope>NUCLEOTIDE SEQUENCE [LARGE SCALE GENOMIC DNA]</scope>
    <source>
        <strain evidence="2 3">DSM 14825</strain>
    </source>
</reference>
<evidence type="ECO:0000313" key="2">
    <source>
        <dbReference type="EMBL" id="RAJ31741.1"/>
    </source>
</evidence>
<dbReference type="GO" id="GO:0016209">
    <property type="term" value="F:antioxidant activity"/>
    <property type="evidence" value="ECO:0007669"/>
    <property type="project" value="InterPro"/>
</dbReference>
<comment type="caution">
    <text evidence="2">The sequence shown here is derived from an EMBL/GenBank/DDBJ whole genome shotgun (WGS) entry which is preliminary data.</text>
</comment>
<evidence type="ECO:0000313" key="3">
    <source>
        <dbReference type="Proteomes" id="UP000249754"/>
    </source>
</evidence>
<dbReference type="InterPro" id="IPR036249">
    <property type="entry name" value="Thioredoxin-like_sf"/>
</dbReference>
<dbReference type="PROSITE" id="PS51352">
    <property type="entry name" value="THIOREDOXIN_2"/>
    <property type="match status" value="1"/>
</dbReference>
<gene>
    <name evidence="2" type="ORF">LY11_02241</name>
</gene>
<dbReference type="PANTHER" id="PTHR42852:SF13">
    <property type="entry name" value="PROTEIN DIPZ"/>
    <property type="match status" value="1"/>
</dbReference>
<dbReference type="AlphaFoldDB" id="A0A327SS43"/>
<evidence type="ECO:0000259" key="1">
    <source>
        <dbReference type="PROSITE" id="PS51352"/>
    </source>
</evidence>
<dbReference type="InterPro" id="IPR000866">
    <property type="entry name" value="AhpC/TSA"/>
</dbReference>
<protein>
    <submittedName>
        <fullName evidence="2">AhpC/TSA family protein</fullName>
    </submittedName>
</protein>
<dbReference type="CDD" id="cd02966">
    <property type="entry name" value="TlpA_like_family"/>
    <property type="match status" value="1"/>
</dbReference>
<dbReference type="PANTHER" id="PTHR42852">
    <property type="entry name" value="THIOL:DISULFIDE INTERCHANGE PROTEIN DSBE"/>
    <property type="match status" value="1"/>
</dbReference>